<evidence type="ECO:0000256" key="3">
    <source>
        <dbReference type="ARBA" id="ARBA00022692"/>
    </source>
</evidence>
<keyword evidence="14" id="KW-0175">Coiled coil</keyword>
<sequence>MKALLLFLPLLAFGAKDGVPDYDIVARTINFVIFAGILYYFIANPIKNAYKGRIEAIEKRMTQSRNKILEAQRKEEEARTKAEKMKVQAAEFIENGKVEAKLLKEKIERDTESAIRILNESFAEQKEFARRDSVRKTVASVLDNAFSDKDIAVSEQALVDIIKKKVS</sequence>
<dbReference type="HAMAP" id="MF_01398">
    <property type="entry name" value="ATP_synth_b_bprime"/>
    <property type="match status" value="1"/>
</dbReference>
<evidence type="ECO:0000256" key="6">
    <source>
        <dbReference type="ARBA" id="ARBA00023065"/>
    </source>
</evidence>
<evidence type="ECO:0000256" key="9">
    <source>
        <dbReference type="ARBA" id="ARBA00025198"/>
    </source>
</evidence>
<evidence type="ECO:0000256" key="14">
    <source>
        <dbReference type="SAM" id="Coils"/>
    </source>
</evidence>
<dbReference type="Pfam" id="PF00430">
    <property type="entry name" value="ATP-synt_B"/>
    <property type="match status" value="1"/>
</dbReference>
<gene>
    <name evidence="12" type="primary">atpF</name>
    <name evidence="15" type="ORF">Q2362_05240</name>
</gene>
<evidence type="ECO:0000256" key="13">
    <source>
        <dbReference type="RuleBase" id="RU003848"/>
    </source>
</evidence>
<evidence type="ECO:0000256" key="4">
    <source>
        <dbReference type="ARBA" id="ARBA00022781"/>
    </source>
</evidence>
<feature type="transmembrane region" description="Helical" evidence="12">
    <location>
        <begin position="24"/>
        <end position="43"/>
    </location>
</feature>
<evidence type="ECO:0000256" key="11">
    <source>
        <dbReference type="ARBA" id="ARBA00037847"/>
    </source>
</evidence>
<accession>A0ABT8T7H7</accession>
<keyword evidence="2 12" id="KW-0138">CF(0)</keyword>
<evidence type="ECO:0000256" key="8">
    <source>
        <dbReference type="ARBA" id="ARBA00023310"/>
    </source>
</evidence>
<evidence type="ECO:0000256" key="12">
    <source>
        <dbReference type="HAMAP-Rule" id="MF_01398"/>
    </source>
</evidence>
<proteinExistence type="inferred from homology"/>
<keyword evidence="16" id="KW-1185">Reference proteome</keyword>
<dbReference type="InterPro" id="IPR002146">
    <property type="entry name" value="ATP_synth_b/b'su_bac/chlpt"/>
</dbReference>
<evidence type="ECO:0000256" key="2">
    <source>
        <dbReference type="ARBA" id="ARBA00022547"/>
    </source>
</evidence>
<keyword evidence="7 12" id="KW-0472">Membrane</keyword>
<name>A0ABT8T7H7_9BACT</name>
<dbReference type="EMBL" id="JAULJQ010000005">
    <property type="protein sequence ID" value="MDO2409503.1"/>
    <property type="molecule type" value="Genomic_DNA"/>
</dbReference>
<evidence type="ECO:0000256" key="10">
    <source>
        <dbReference type="ARBA" id="ARBA00025614"/>
    </source>
</evidence>
<keyword evidence="4 12" id="KW-0375">Hydrogen ion transport</keyword>
<keyword evidence="1 12" id="KW-0813">Transport</keyword>
<dbReference type="RefSeq" id="WP_302244350.1">
    <property type="nucleotide sequence ID" value="NZ_JAULJQ010000005.1"/>
</dbReference>
<keyword evidence="3 12" id="KW-0812">Transmembrane</keyword>
<evidence type="ECO:0000313" key="16">
    <source>
        <dbReference type="Proteomes" id="UP001171111"/>
    </source>
</evidence>
<evidence type="ECO:0000256" key="1">
    <source>
        <dbReference type="ARBA" id="ARBA00022448"/>
    </source>
</evidence>
<dbReference type="CDD" id="cd06503">
    <property type="entry name" value="ATP-synt_Fo_b"/>
    <property type="match status" value="1"/>
</dbReference>
<keyword evidence="6 12" id="KW-0406">Ion transport</keyword>
<comment type="similarity">
    <text evidence="12 13">Belongs to the ATPase B chain family.</text>
</comment>
<evidence type="ECO:0000256" key="5">
    <source>
        <dbReference type="ARBA" id="ARBA00022989"/>
    </source>
</evidence>
<keyword evidence="12" id="KW-1003">Cell membrane</keyword>
<comment type="subunit">
    <text evidence="12">F-type ATPases have 2 components, F(1) - the catalytic core - and F(0) - the membrane proton channel. F(1) has five subunits: alpha(3), beta(3), gamma(1), delta(1), epsilon(1). F(0) has three main subunits: a(1), b(2) and c(10-14). The alpha and beta chains form an alternating ring which encloses part of the gamma chain. F(1) is attached to F(0) by a central stalk formed by the gamma and epsilon chains, while a peripheral stalk is formed by the delta and b chains.</text>
</comment>
<comment type="function">
    <text evidence="9 12">F(1)F(0) ATP synthase produces ATP from ADP in the presence of a proton or sodium gradient. F-type ATPases consist of two structural domains, F(1) containing the extramembraneous catalytic core and F(0) containing the membrane proton channel, linked together by a central stalk and a peripheral stalk. During catalysis, ATP synthesis in the catalytic domain of F(1) is coupled via a rotary mechanism of the central stalk subunits to proton translocation.</text>
</comment>
<reference evidence="15 16" key="1">
    <citation type="submission" date="2023-06" db="EMBL/GenBank/DDBJ databases">
        <title>Campylobacter magnum sp. nov., isolated from cecal contents of domestic pigs (Sus scrofa domesticus).</title>
        <authorList>
            <person name="Papic B."/>
            <person name="Gruntar I."/>
        </authorList>
    </citation>
    <scope>NUCLEOTIDE SEQUENCE [LARGE SCALE GENOMIC DNA]</scope>
    <source>
        <strain evidence="16">34484-21</strain>
    </source>
</reference>
<comment type="function">
    <text evidence="10">Component of the F(0) channel, it forms part of the peripheral stalk, linking F(1) to F(0). The b'-subunit is a diverged and duplicated form of b found in plants and photosynthetic bacteria.</text>
</comment>
<comment type="subcellular location">
    <subcellularLocation>
        <location evidence="12">Cell membrane</location>
        <topology evidence="12">Single-pass membrane protein</topology>
    </subcellularLocation>
    <subcellularLocation>
        <location evidence="11">Endomembrane system</location>
        <topology evidence="11">Single-pass membrane protein</topology>
    </subcellularLocation>
</comment>
<comment type="caution">
    <text evidence="15">The sequence shown here is derived from an EMBL/GenBank/DDBJ whole genome shotgun (WGS) entry which is preliminary data.</text>
</comment>
<keyword evidence="5 12" id="KW-1133">Transmembrane helix</keyword>
<dbReference type="Proteomes" id="UP001171111">
    <property type="component" value="Unassembled WGS sequence"/>
</dbReference>
<organism evidence="15 16">
    <name type="scientific">Campylobacter magnus</name>
    <dbReference type="NCBI Taxonomy" id="3026462"/>
    <lineage>
        <taxon>Bacteria</taxon>
        <taxon>Pseudomonadati</taxon>
        <taxon>Campylobacterota</taxon>
        <taxon>Epsilonproteobacteria</taxon>
        <taxon>Campylobacterales</taxon>
        <taxon>Campylobacteraceae</taxon>
        <taxon>Campylobacter</taxon>
    </lineage>
</organism>
<keyword evidence="8 12" id="KW-0066">ATP synthesis</keyword>
<evidence type="ECO:0000313" key="15">
    <source>
        <dbReference type="EMBL" id="MDO2409503.1"/>
    </source>
</evidence>
<protein>
    <recommendedName>
        <fullName evidence="12">ATP synthase subunit b</fullName>
    </recommendedName>
    <alternativeName>
        <fullName evidence="12">ATP synthase F(0) sector subunit b</fullName>
    </alternativeName>
    <alternativeName>
        <fullName evidence="12">ATPase subunit I</fullName>
    </alternativeName>
    <alternativeName>
        <fullName evidence="12">F-type ATPase subunit b</fullName>
        <shortName evidence="12">F-ATPase subunit b</shortName>
    </alternativeName>
</protein>
<feature type="coiled-coil region" evidence="14">
    <location>
        <begin position="47"/>
        <end position="88"/>
    </location>
</feature>
<evidence type="ECO:0000256" key="7">
    <source>
        <dbReference type="ARBA" id="ARBA00023136"/>
    </source>
</evidence>